<dbReference type="EMBL" id="MU157830">
    <property type="protein sequence ID" value="KAF9532870.1"/>
    <property type="molecule type" value="Genomic_DNA"/>
</dbReference>
<keyword evidence="3" id="KW-1185">Reference proteome</keyword>
<dbReference type="AlphaFoldDB" id="A0A9P6EQ14"/>
<organism evidence="2 3">
    <name type="scientific">Crepidotus variabilis</name>
    <dbReference type="NCBI Taxonomy" id="179855"/>
    <lineage>
        <taxon>Eukaryota</taxon>
        <taxon>Fungi</taxon>
        <taxon>Dikarya</taxon>
        <taxon>Basidiomycota</taxon>
        <taxon>Agaricomycotina</taxon>
        <taxon>Agaricomycetes</taxon>
        <taxon>Agaricomycetidae</taxon>
        <taxon>Agaricales</taxon>
        <taxon>Agaricineae</taxon>
        <taxon>Crepidotaceae</taxon>
        <taxon>Crepidotus</taxon>
    </lineage>
</organism>
<gene>
    <name evidence="2" type="ORF">CPB83DRAFT_846515</name>
</gene>
<feature type="compositionally biased region" description="Polar residues" evidence="1">
    <location>
        <begin position="103"/>
        <end position="112"/>
    </location>
</feature>
<proteinExistence type="predicted"/>
<evidence type="ECO:0000313" key="3">
    <source>
        <dbReference type="Proteomes" id="UP000807306"/>
    </source>
</evidence>
<reference evidence="2" key="1">
    <citation type="submission" date="2020-11" db="EMBL/GenBank/DDBJ databases">
        <authorList>
            <consortium name="DOE Joint Genome Institute"/>
            <person name="Ahrendt S."/>
            <person name="Riley R."/>
            <person name="Andreopoulos W."/>
            <person name="Labutti K."/>
            <person name="Pangilinan J."/>
            <person name="Ruiz-Duenas F.J."/>
            <person name="Barrasa J.M."/>
            <person name="Sanchez-Garcia M."/>
            <person name="Camarero S."/>
            <person name="Miyauchi S."/>
            <person name="Serrano A."/>
            <person name="Linde D."/>
            <person name="Babiker R."/>
            <person name="Drula E."/>
            <person name="Ayuso-Fernandez I."/>
            <person name="Pacheco R."/>
            <person name="Padilla G."/>
            <person name="Ferreira P."/>
            <person name="Barriuso J."/>
            <person name="Kellner H."/>
            <person name="Castanera R."/>
            <person name="Alfaro M."/>
            <person name="Ramirez L."/>
            <person name="Pisabarro A.G."/>
            <person name="Kuo A."/>
            <person name="Tritt A."/>
            <person name="Lipzen A."/>
            <person name="He G."/>
            <person name="Yan M."/>
            <person name="Ng V."/>
            <person name="Cullen D."/>
            <person name="Martin F."/>
            <person name="Rosso M.-N."/>
            <person name="Henrissat B."/>
            <person name="Hibbett D."/>
            <person name="Martinez A.T."/>
            <person name="Grigoriev I.V."/>
        </authorList>
    </citation>
    <scope>NUCLEOTIDE SEQUENCE</scope>
    <source>
        <strain evidence="2">CBS 506.95</strain>
    </source>
</reference>
<accession>A0A9P6EQ14</accession>
<name>A0A9P6EQ14_9AGAR</name>
<comment type="caution">
    <text evidence="2">The sequence shown here is derived from an EMBL/GenBank/DDBJ whole genome shotgun (WGS) entry which is preliminary data.</text>
</comment>
<evidence type="ECO:0000313" key="2">
    <source>
        <dbReference type="EMBL" id="KAF9532870.1"/>
    </source>
</evidence>
<feature type="compositionally biased region" description="Basic and acidic residues" evidence="1">
    <location>
        <begin position="143"/>
        <end position="160"/>
    </location>
</feature>
<protein>
    <submittedName>
        <fullName evidence="2">Uncharacterized protein</fullName>
    </submittedName>
</protein>
<sequence>MCKKNFTAFSIPHLDICMTKKIETASCIIKCVYEKGEFKDLVFVPVEQRPTTFQVSSLSINDLRLPSTARIRYLFDEISNQFHDELDEVVDFDDDTSPACSMGQENQDKTMCSSSDTTTEAASDDVFEEKERELFEQTSSHHGQGEIRLFHQSEDKKNILPEDCGGSEEEREVAPFIGEEIICNEGQSSSRGRTESS</sequence>
<evidence type="ECO:0000256" key="1">
    <source>
        <dbReference type="SAM" id="MobiDB-lite"/>
    </source>
</evidence>
<feature type="region of interest" description="Disordered" evidence="1">
    <location>
        <begin position="100"/>
        <end position="170"/>
    </location>
</feature>
<dbReference type="Proteomes" id="UP000807306">
    <property type="component" value="Unassembled WGS sequence"/>
</dbReference>